<gene>
    <name evidence="1" type="ORF">ACFQ2T_12770</name>
</gene>
<dbReference type="RefSeq" id="WP_379035005.1">
    <property type="nucleotide sequence ID" value="NZ_JBHTLN010000002.1"/>
</dbReference>
<comment type="caution">
    <text evidence="1">The sequence shown here is derived from an EMBL/GenBank/DDBJ whole genome shotgun (WGS) entry which is preliminary data.</text>
</comment>
<accession>A0ABW3PFB5</accession>
<organism evidence="1 2">
    <name type="scientific">Methylophilus flavus</name>
    <dbReference type="NCBI Taxonomy" id="640084"/>
    <lineage>
        <taxon>Bacteria</taxon>
        <taxon>Pseudomonadati</taxon>
        <taxon>Pseudomonadota</taxon>
        <taxon>Betaproteobacteria</taxon>
        <taxon>Nitrosomonadales</taxon>
        <taxon>Methylophilaceae</taxon>
        <taxon>Methylophilus</taxon>
    </lineage>
</organism>
<evidence type="ECO:0000313" key="2">
    <source>
        <dbReference type="Proteomes" id="UP001597206"/>
    </source>
</evidence>
<name>A0ABW3PFB5_9PROT</name>
<sequence length="190" mass="21707">MKEILLFLLVTSWSGYVCAHEEPTLVFQIPSTFYQHPTRLSHPRVDYWHNRGKSAEKAGKGSFNAQHFKTSDCQTKPTGQALILIIPSMFYNLQRGVFYSEITAKIYTNPDQNSVLGKPLLTVKGQGQARGWVSYNAENFTHKSYQQAFDEVIQKLKKNTDYLQAIDNAPMHNYEALCQSIDSLAESKFY</sequence>
<dbReference type="Proteomes" id="UP001597206">
    <property type="component" value="Unassembled WGS sequence"/>
</dbReference>
<protein>
    <recommendedName>
        <fullName evidence="3">Exosortase-associated EpsI family protein</fullName>
    </recommendedName>
</protein>
<proteinExistence type="predicted"/>
<keyword evidence="2" id="KW-1185">Reference proteome</keyword>
<evidence type="ECO:0008006" key="3">
    <source>
        <dbReference type="Google" id="ProtNLM"/>
    </source>
</evidence>
<reference evidence="2" key="1">
    <citation type="journal article" date="2019" name="Int. J. Syst. Evol. Microbiol.">
        <title>The Global Catalogue of Microorganisms (GCM) 10K type strain sequencing project: providing services to taxonomists for standard genome sequencing and annotation.</title>
        <authorList>
            <consortium name="The Broad Institute Genomics Platform"/>
            <consortium name="The Broad Institute Genome Sequencing Center for Infectious Disease"/>
            <person name="Wu L."/>
            <person name="Ma J."/>
        </authorList>
    </citation>
    <scope>NUCLEOTIDE SEQUENCE [LARGE SCALE GENOMIC DNA]</scope>
    <source>
        <strain evidence="2">CCUG 58411</strain>
    </source>
</reference>
<dbReference type="EMBL" id="JBHTLN010000002">
    <property type="protein sequence ID" value="MFD1123386.1"/>
    <property type="molecule type" value="Genomic_DNA"/>
</dbReference>
<evidence type="ECO:0000313" key="1">
    <source>
        <dbReference type="EMBL" id="MFD1123386.1"/>
    </source>
</evidence>